<dbReference type="NCBIfam" id="TIGR00174">
    <property type="entry name" value="miaA"/>
    <property type="match status" value="1"/>
</dbReference>
<comment type="similarity">
    <text evidence="3 10 13">Belongs to the IPP transferase family.</text>
</comment>
<dbReference type="InterPro" id="IPR018022">
    <property type="entry name" value="IPT"/>
</dbReference>
<evidence type="ECO:0000256" key="2">
    <source>
        <dbReference type="ARBA" id="ARBA00003213"/>
    </source>
</evidence>
<keyword evidence="16" id="KW-1185">Reference proteome</keyword>
<comment type="function">
    <text evidence="2 10 12">Catalyzes the transfer of a dimethylallyl group onto the adenine at position 37 in tRNAs that read codons beginning with uridine, leading to the formation of N6-(dimethylallyl)adenosine (i(6)A).</text>
</comment>
<keyword evidence="4 10" id="KW-0808">Transferase</keyword>
<gene>
    <name evidence="10 15" type="primary">miaA</name>
    <name evidence="15" type="ORF">O4U47_00140</name>
</gene>
<dbReference type="SUPFAM" id="SSF52540">
    <property type="entry name" value="P-loop containing nucleoside triphosphate hydrolases"/>
    <property type="match status" value="1"/>
</dbReference>
<keyword evidence="8 10" id="KW-0460">Magnesium</keyword>
<protein>
    <recommendedName>
        <fullName evidence="10">tRNA dimethylallyltransferase</fullName>
        <ecNumber evidence="10">2.5.1.75</ecNumber>
    </recommendedName>
    <alternativeName>
        <fullName evidence="10">Dimethylallyl diphosphate:tRNA dimethylallyltransferase</fullName>
        <shortName evidence="10">DMAPP:tRNA dimethylallyltransferase</shortName>
        <shortName evidence="10">DMATase</shortName>
    </alternativeName>
    <alternativeName>
        <fullName evidence="10">Isopentenyl-diphosphate:tRNA isopentenyltransferase</fullName>
        <shortName evidence="10">IPP transferase</shortName>
        <shortName evidence="10">IPPT</shortName>
        <shortName evidence="10">IPTase</shortName>
    </alternativeName>
</protein>
<evidence type="ECO:0000256" key="4">
    <source>
        <dbReference type="ARBA" id="ARBA00022679"/>
    </source>
</evidence>
<dbReference type="EMBL" id="JAQFWP010000001">
    <property type="protein sequence ID" value="MDA2802904.1"/>
    <property type="molecule type" value="Genomic_DNA"/>
</dbReference>
<evidence type="ECO:0000256" key="10">
    <source>
        <dbReference type="HAMAP-Rule" id="MF_00185"/>
    </source>
</evidence>
<evidence type="ECO:0000256" key="11">
    <source>
        <dbReference type="RuleBase" id="RU003783"/>
    </source>
</evidence>
<evidence type="ECO:0000256" key="12">
    <source>
        <dbReference type="RuleBase" id="RU003784"/>
    </source>
</evidence>
<dbReference type="Proteomes" id="UP001165685">
    <property type="component" value="Unassembled WGS sequence"/>
</dbReference>
<feature type="binding site" evidence="10">
    <location>
        <begin position="34"/>
        <end position="41"/>
    </location>
    <ligand>
        <name>ATP</name>
        <dbReference type="ChEBI" id="CHEBI:30616"/>
    </ligand>
</feature>
<keyword evidence="6 10" id="KW-0547">Nucleotide-binding</keyword>
<dbReference type="Pfam" id="PF01715">
    <property type="entry name" value="IPPT"/>
    <property type="match status" value="1"/>
</dbReference>
<dbReference type="RefSeq" id="WP_270674748.1">
    <property type="nucleotide sequence ID" value="NZ_JAQFWP010000001.1"/>
</dbReference>
<accession>A0ABT4TE10</accession>
<dbReference type="Gene3D" id="3.40.50.300">
    <property type="entry name" value="P-loop containing nucleotide triphosphate hydrolases"/>
    <property type="match status" value="1"/>
</dbReference>
<keyword evidence="7 10" id="KW-0067">ATP-binding</keyword>
<feature type="region of interest" description="Interaction with substrate tRNA" evidence="10">
    <location>
        <begin position="64"/>
        <end position="67"/>
    </location>
</feature>
<comment type="caution">
    <text evidence="15">The sequence shown here is derived from an EMBL/GenBank/DDBJ whole genome shotgun (WGS) entry which is preliminary data.</text>
</comment>
<evidence type="ECO:0000256" key="3">
    <source>
        <dbReference type="ARBA" id="ARBA00005842"/>
    </source>
</evidence>
<keyword evidence="5 10" id="KW-0819">tRNA processing</keyword>
<feature type="site" description="Interaction with substrate tRNA" evidence="10">
    <location>
        <position position="151"/>
    </location>
</feature>
<evidence type="ECO:0000256" key="6">
    <source>
        <dbReference type="ARBA" id="ARBA00022741"/>
    </source>
</evidence>
<evidence type="ECO:0000256" key="14">
    <source>
        <dbReference type="SAM" id="MobiDB-lite"/>
    </source>
</evidence>
<feature type="site" description="Interaction with substrate tRNA" evidence="10">
    <location>
        <position position="130"/>
    </location>
</feature>
<comment type="catalytic activity">
    <reaction evidence="9 10 11">
        <text>adenosine(37) in tRNA + dimethylallyl diphosphate = N(6)-dimethylallyladenosine(37) in tRNA + diphosphate</text>
        <dbReference type="Rhea" id="RHEA:26482"/>
        <dbReference type="Rhea" id="RHEA-COMP:10162"/>
        <dbReference type="Rhea" id="RHEA-COMP:10375"/>
        <dbReference type="ChEBI" id="CHEBI:33019"/>
        <dbReference type="ChEBI" id="CHEBI:57623"/>
        <dbReference type="ChEBI" id="CHEBI:74411"/>
        <dbReference type="ChEBI" id="CHEBI:74415"/>
        <dbReference type="EC" id="2.5.1.75"/>
    </reaction>
</comment>
<dbReference type="EC" id="2.5.1.75" evidence="10"/>
<dbReference type="Gene3D" id="1.10.20.140">
    <property type="match status" value="1"/>
</dbReference>
<evidence type="ECO:0000313" key="16">
    <source>
        <dbReference type="Proteomes" id="UP001165685"/>
    </source>
</evidence>
<name>A0ABT4TE10_9ACTN</name>
<dbReference type="GO" id="GO:0052381">
    <property type="term" value="F:tRNA dimethylallyltransferase activity"/>
    <property type="evidence" value="ECO:0007669"/>
    <property type="project" value="UniProtKB-EC"/>
</dbReference>
<dbReference type="InterPro" id="IPR039657">
    <property type="entry name" value="Dimethylallyltransferase"/>
</dbReference>
<dbReference type="PANTHER" id="PTHR11088:SF60">
    <property type="entry name" value="TRNA DIMETHYLALLYLTRANSFERASE"/>
    <property type="match status" value="1"/>
</dbReference>
<dbReference type="InterPro" id="IPR027417">
    <property type="entry name" value="P-loop_NTPase"/>
</dbReference>
<reference evidence="15" key="1">
    <citation type="submission" date="2023-01" db="EMBL/GenBank/DDBJ databases">
        <title>Draft genome sequence of Nocardiopsis sp. LSu2-4 isolated from halophytes.</title>
        <authorList>
            <person name="Duangmal K."/>
            <person name="Chantavorakit T."/>
        </authorList>
    </citation>
    <scope>NUCLEOTIDE SEQUENCE</scope>
    <source>
        <strain evidence="15">LSu2-4</strain>
    </source>
</reference>
<feature type="binding site" evidence="10">
    <location>
        <begin position="36"/>
        <end position="41"/>
    </location>
    <ligand>
        <name>substrate</name>
    </ligand>
</feature>
<dbReference type="PANTHER" id="PTHR11088">
    <property type="entry name" value="TRNA DIMETHYLALLYLTRANSFERASE"/>
    <property type="match status" value="1"/>
</dbReference>
<dbReference type="HAMAP" id="MF_00185">
    <property type="entry name" value="IPP_trans"/>
    <property type="match status" value="1"/>
</dbReference>
<proteinExistence type="inferred from homology"/>
<comment type="caution">
    <text evidence="10">Lacks conserved residue(s) required for the propagation of feature annotation.</text>
</comment>
<evidence type="ECO:0000256" key="8">
    <source>
        <dbReference type="ARBA" id="ARBA00022842"/>
    </source>
</evidence>
<evidence type="ECO:0000256" key="13">
    <source>
        <dbReference type="RuleBase" id="RU003785"/>
    </source>
</evidence>
<organism evidence="15 16">
    <name type="scientific">Nocardiopsis suaedae</name>
    <dbReference type="NCBI Taxonomy" id="3018444"/>
    <lineage>
        <taxon>Bacteria</taxon>
        <taxon>Bacillati</taxon>
        <taxon>Actinomycetota</taxon>
        <taxon>Actinomycetes</taxon>
        <taxon>Streptosporangiales</taxon>
        <taxon>Nocardiopsidaceae</taxon>
        <taxon>Nocardiopsis</taxon>
    </lineage>
</organism>
<sequence>MGTSTDNGGTRFDGAAGEGTPEGRTGVPVVSVVGPTAAGKSDLAVGVALRLRASGRHAEVINADSMQLYRGMDIGTAKMAEEERRGVEHHLLDIWDVTEPADVARFQHLARGIVDRLRSQGAVPILVGGSGLYVRAVLDKLEFPGTDPQVRTRLEAELAESGPGPLHARLAERDPAAAKAILPSNGRRIVRALEVIELTGRPFTATLPDHVSPYPSVQVGLEVPRPELDERIGVRVDRMWQAGLVEEVRALEEHGLSEGRTAPRALGYAQVLRFLRGECTEEEAREETVRATRRFARRQESWFRRDPRVRWLPYDAPDLTERALALVEEGITEGVTADPAQNR</sequence>
<evidence type="ECO:0000256" key="7">
    <source>
        <dbReference type="ARBA" id="ARBA00022840"/>
    </source>
</evidence>
<evidence type="ECO:0000313" key="15">
    <source>
        <dbReference type="EMBL" id="MDA2802904.1"/>
    </source>
</evidence>
<evidence type="ECO:0000256" key="5">
    <source>
        <dbReference type="ARBA" id="ARBA00022694"/>
    </source>
</evidence>
<evidence type="ECO:0000256" key="9">
    <source>
        <dbReference type="ARBA" id="ARBA00049563"/>
    </source>
</evidence>
<feature type="region of interest" description="Disordered" evidence="14">
    <location>
        <begin position="1"/>
        <end position="26"/>
    </location>
</feature>
<comment type="subunit">
    <text evidence="10">Monomer.</text>
</comment>
<comment type="cofactor">
    <cofactor evidence="1 10">
        <name>Mg(2+)</name>
        <dbReference type="ChEBI" id="CHEBI:18420"/>
    </cofactor>
</comment>
<evidence type="ECO:0000256" key="1">
    <source>
        <dbReference type="ARBA" id="ARBA00001946"/>
    </source>
</evidence>